<dbReference type="HOGENOM" id="CLU_182511_2_0_1"/>
<feature type="signal peptide" evidence="6">
    <location>
        <begin position="1"/>
        <end position="25"/>
    </location>
</feature>
<keyword evidence="8" id="KW-1185">Reference proteome</keyword>
<sequence length="71" mass="7824">MAKTSILGIFMIVLVLGTVTMESQGQCHDYIVELGICERKQCAAECTAKWKGSGRCIEDTNNCLCTFKCKT</sequence>
<dbReference type="Gramene" id="Bo4g025140.1">
    <property type="protein sequence ID" value="Bo4g025140.1"/>
    <property type="gene ID" value="Bo4g025140"/>
</dbReference>
<comment type="similarity">
    <text evidence="1">Belongs to the DEFL family.</text>
</comment>
<dbReference type="OMA" id="ICERKQC"/>
<evidence type="ECO:0000256" key="2">
    <source>
        <dbReference type="ARBA" id="ARBA00022529"/>
    </source>
</evidence>
<organism evidence="7 8">
    <name type="scientific">Brassica oleracea var. oleracea</name>
    <dbReference type="NCBI Taxonomy" id="109376"/>
    <lineage>
        <taxon>Eukaryota</taxon>
        <taxon>Viridiplantae</taxon>
        <taxon>Streptophyta</taxon>
        <taxon>Embryophyta</taxon>
        <taxon>Tracheophyta</taxon>
        <taxon>Spermatophyta</taxon>
        <taxon>Magnoliopsida</taxon>
        <taxon>eudicotyledons</taxon>
        <taxon>Gunneridae</taxon>
        <taxon>Pentapetalae</taxon>
        <taxon>rosids</taxon>
        <taxon>malvids</taxon>
        <taxon>Brassicales</taxon>
        <taxon>Brassicaceae</taxon>
        <taxon>Brassiceae</taxon>
        <taxon>Brassica</taxon>
    </lineage>
</organism>
<evidence type="ECO:0000256" key="1">
    <source>
        <dbReference type="ARBA" id="ARBA00006722"/>
    </source>
</evidence>
<accession>A0A0D3BQ86</accession>
<proteinExistence type="inferred from homology"/>
<dbReference type="PANTHER" id="PTHR33830">
    <property type="entry name" value="DEFENSIN-LIKE PROTEIN 184-RELATED"/>
    <property type="match status" value="1"/>
</dbReference>
<reference evidence="7 8" key="1">
    <citation type="journal article" date="2014" name="Genome Biol.">
        <title>Transcriptome and methylome profiling reveals relics of genome dominance in the mesopolyploid Brassica oleracea.</title>
        <authorList>
            <person name="Parkin I.A."/>
            <person name="Koh C."/>
            <person name="Tang H."/>
            <person name="Robinson S.J."/>
            <person name="Kagale S."/>
            <person name="Clarke W.E."/>
            <person name="Town C.D."/>
            <person name="Nixon J."/>
            <person name="Krishnakumar V."/>
            <person name="Bidwell S.L."/>
            <person name="Denoeud F."/>
            <person name="Belcram H."/>
            <person name="Links M.G."/>
            <person name="Just J."/>
            <person name="Clarke C."/>
            <person name="Bender T."/>
            <person name="Huebert T."/>
            <person name="Mason A.S."/>
            <person name="Pires J.C."/>
            <person name="Barker G."/>
            <person name="Moore J."/>
            <person name="Walley P.G."/>
            <person name="Manoli S."/>
            <person name="Batley J."/>
            <person name="Edwards D."/>
            <person name="Nelson M.N."/>
            <person name="Wang X."/>
            <person name="Paterson A.H."/>
            <person name="King G."/>
            <person name="Bancroft I."/>
            <person name="Chalhoub B."/>
            <person name="Sharpe A.G."/>
        </authorList>
    </citation>
    <scope>NUCLEOTIDE SEQUENCE</scope>
    <source>
        <strain evidence="7 8">cv. TO1000</strain>
    </source>
</reference>
<dbReference type="InterPro" id="IPR010851">
    <property type="entry name" value="DEFL"/>
</dbReference>
<dbReference type="GO" id="GO:0031640">
    <property type="term" value="P:killing of cells of another organism"/>
    <property type="evidence" value="ECO:0007669"/>
    <property type="project" value="UniProtKB-KW"/>
</dbReference>
<evidence type="ECO:0000256" key="4">
    <source>
        <dbReference type="ARBA" id="ARBA00022821"/>
    </source>
</evidence>
<evidence type="ECO:0000256" key="3">
    <source>
        <dbReference type="ARBA" id="ARBA00022577"/>
    </source>
</evidence>
<name>A0A0D3BQ86_BRAOL</name>
<keyword evidence="3" id="KW-0295">Fungicide</keyword>
<evidence type="ECO:0000256" key="5">
    <source>
        <dbReference type="ARBA" id="ARBA00023157"/>
    </source>
</evidence>
<keyword evidence="6" id="KW-0732">Signal</keyword>
<dbReference type="Proteomes" id="UP000032141">
    <property type="component" value="Chromosome C4"/>
</dbReference>
<dbReference type="Pfam" id="PF07333">
    <property type="entry name" value="SLR1-BP"/>
    <property type="match status" value="1"/>
</dbReference>
<feature type="chain" id="PRO_5002273230" description="Knottin scorpion toxin-like domain-containing protein" evidence="6">
    <location>
        <begin position="26"/>
        <end position="71"/>
    </location>
</feature>
<evidence type="ECO:0000256" key="6">
    <source>
        <dbReference type="SAM" id="SignalP"/>
    </source>
</evidence>
<protein>
    <recommendedName>
        <fullName evidence="9">Knottin scorpion toxin-like domain-containing protein</fullName>
    </recommendedName>
</protein>
<keyword evidence="2" id="KW-0929">Antimicrobial</keyword>
<dbReference type="GO" id="GO:0050832">
    <property type="term" value="P:defense response to fungus"/>
    <property type="evidence" value="ECO:0007669"/>
    <property type="project" value="UniProtKB-KW"/>
</dbReference>
<evidence type="ECO:0000313" key="7">
    <source>
        <dbReference type="EnsemblPlants" id="Bo4g025140.1"/>
    </source>
</evidence>
<dbReference type="EnsemblPlants" id="Bo4g025140.1">
    <property type="protein sequence ID" value="Bo4g025140.1"/>
    <property type="gene ID" value="Bo4g025140"/>
</dbReference>
<evidence type="ECO:0000313" key="8">
    <source>
        <dbReference type="Proteomes" id="UP000032141"/>
    </source>
</evidence>
<reference evidence="7" key="2">
    <citation type="submission" date="2015-03" db="UniProtKB">
        <authorList>
            <consortium name="EnsemblPlants"/>
        </authorList>
    </citation>
    <scope>IDENTIFICATION</scope>
</reference>
<dbReference type="AlphaFoldDB" id="A0A0D3BQ86"/>
<evidence type="ECO:0008006" key="9">
    <source>
        <dbReference type="Google" id="ProtNLM"/>
    </source>
</evidence>
<keyword evidence="5" id="KW-1015">Disulfide bond</keyword>
<keyword evidence="4" id="KW-0611">Plant defense</keyword>
<dbReference type="PANTHER" id="PTHR33830:SF39">
    <property type="entry name" value="PECTINESTERASE INHIBITOR DOMAIN-CONTAINING PROTEIN"/>
    <property type="match status" value="1"/>
</dbReference>